<feature type="domain" description="Peptide-N-glycosidase F N-terminal" evidence="2">
    <location>
        <begin position="200"/>
        <end position="383"/>
    </location>
</feature>
<dbReference type="OrthoDB" id="6281169at2"/>
<evidence type="ECO:0000259" key="2">
    <source>
        <dbReference type="SMART" id="SM01290"/>
    </source>
</evidence>
<dbReference type="GO" id="GO:0016715">
    <property type="term" value="F:oxidoreductase activity, acting on paired donors, with incorporation or reduction of molecular oxygen, reduced ascorbate as one donor, and incorporation of one atom of oxygen"/>
    <property type="evidence" value="ECO:0007669"/>
    <property type="project" value="InterPro"/>
</dbReference>
<keyword evidence="3" id="KW-0378">Hydrolase</keyword>
<dbReference type="GO" id="GO:0016798">
    <property type="term" value="F:hydrolase activity, acting on glycosyl bonds"/>
    <property type="evidence" value="ECO:0007669"/>
    <property type="project" value="UniProtKB-KW"/>
</dbReference>
<proteinExistence type="predicted"/>
<keyword evidence="3" id="KW-0326">Glycosidase</keyword>
<dbReference type="SUPFAM" id="SSF49742">
    <property type="entry name" value="PHM/PNGase F"/>
    <property type="match status" value="1"/>
</dbReference>
<keyword evidence="1" id="KW-1015">Disulfide bond</keyword>
<dbReference type="KEGG" id="cbae:COR50_05345"/>
<accession>A0A291R0L2</accession>
<dbReference type="Pfam" id="PF09112">
    <property type="entry name" value="N-glycanase_N"/>
    <property type="match status" value="1"/>
</dbReference>
<protein>
    <submittedName>
        <fullName evidence="3">Peptide-N-glycosidase</fullName>
    </submittedName>
</protein>
<dbReference type="Proteomes" id="UP000220133">
    <property type="component" value="Chromosome"/>
</dbReference>
<reference evidence="3 4" key="1">
    <citation type="submission" date="2017-10" db="EMBL/GenBank/DDBJ databases">
        <title>Paenichitinophaga pekingensis gen. nov., sp. nov., isolated from activated sludge.</title>
        <authorList>
            <person name="Jin D."/>
            <person name="Kong X."/>
            <person name="Deng Y."/>
            <person name="Bai Z."/>
        </authorList>
    </citation>
    <scope>NUCLEOTIDE SEQUENCE [LARGE SCALE GENOMIC DNA]</scope>
    <source>
        <strain evidence="3 4">13</strain>
    </source>
</reference>
<organism evidence="3 4">
    <name type="scientific">Chitinophaga caeni</name>
    <dbReference type="NCBI Taxonomy" id="2029983"/>
    <lineage>
        <taxon>Bacteria</taxon>
        <taxon>Pseudomonadati</taxon>
        <taxon>Bacteroidota</taxon>
        <taxon>Chitinophagia</taxon>
        <taxon>Chitinophagales</taxon>
        <taxon>Chitinophagaceae</taxon>
        <taxon>Chitinophaga</taxon>
    </lineage>
</organism>
<dbReference type="SMART" id="SM01290">
    <property type="entry name" value="N-glycanase_N"/>
    <property type="match status" value="1"/>
</dbReference>
<dbReference type="InterPro" id="IPR015197">
    <property type="entry name" value="PngaseF_C"/>
</dbReference>
<evidence type="ECO:0000313" key="3">
    <source>
        <dbReference type="EMBL" id="ATL49737.1"/>
    </source>
</evidence>
<dbReference type="EMBL" id="CP023777">
    <property type="protein sequence ID" value="ATL49737.1"/>
    <property type="molecule type" value="Genomic_DNA"/>
</dbReference>
<evidence type="ECO:0000256" key="1">
    <source>
        <dbReference type="ARBA" id="ARBA00023157"/>
    </source>
</evidence>
<dbReference type="Pfam" id="PF09113">
    <property type="entry name" value="N-glycanase_C"/>
    <property type="match status" value="1"/>
</dbReference>
<dbReference type="InterPro" id="IPR043022">
    <property type="entry name" value="PngaseF_N_sf"/>
</dbReference>
<name>A0A291R0L2_9BACT</name>
<gene>
    <name evidence="3" type="ORF">COR50_05345</name>
</gene>
<dbReference type="Pfam" id="PF22252">
    <property type="entry name" value="PNGase_F-II_N"/>
    <property type="match status" value="1"/>
</dbReference>
<dbReference type="InterPro" id="IPR014784">
    <property type="entry name" value="Cu2_ascorb_mOase-like_C"/>
</dbReference>
<dbReference type="AlphaFoldDB" id="A0A291R0L2"/>
<sequence>MSCLFFATSLKAQIKISPGAEGAIITYATLSNGKPARGAKTIVTVVKGKAAIRSSRGGNSRESQWIDYNTKTVYQVLELDQGERFAWARPFAGFNQPELLNGTETVAGIPCKKAKFNINSNTVEVWYNDQYKIKATPNFTVGADLGLIVKMVRNGNYEQQIVSINTTSVNADSLSWPKSFGSIVDEPTYMERLISSRYKTIDIFKEEQVSWGNKINNPEGEVMNQTYHFAGGTVIAKKVHLPEIKNGTSLFAKLTQHSNGDAYDRTGSVFVIPMDHSQDFLQALEKGIQHIPSFKGRNGKTYQGMIATENYSPVLELMRFFTPFGVKHFNDRVKIKGYHWADSAVYKQEITELAPALQGDVWICVFIGNYDKGGHTVSLELNYYPGWGDGDASKKYWLQPIFNTTNVMEMAGQEYGTLFDRDSLTVTVDIPEGLKNISLRYITTGHGGWGGGDEFNPKENQIFVDGERVYRFVPWREDCATYRTLNPVSGNFGNGLSSSDLSRSNWCPGTLTLPVTIYLHDLQPGKHTFKVAIPLGKPEGTSFSAWNVSGVLKGEFTNAAGDTK</sequence>
<dbReference type="InterPro" id="IPR008977">
    <property type="entry name" value="PHM/PNGase_F_dom_sf"/>
</dbReference>
<dbReference type="Gene3D" id="2.60.120.1570">
    <property type="entry name" value="Peptide-N-glycosidase F, N-terminal domain"/>
    <property type="match status" value="1"/>
</dbReference>
<dbReference type="Gene3D" id="2.60.120.230">
    <property type="match status" value="1"/>
</dbReference>
<keyword evidence="4" id="KW-1185">Reference proteome</keyword>
<evidence type="ECO:0000313" key="4">
    <source>
        <dbReference type="Proteomes" id="UP000220133"/>
    </source>
</evidence>
<dbReference type="InterPro" id="IPR015196">
    <property type="entry name" value="PngaseF_N"/>
</dbReference>